<dbReference type="EMBL" id="FOQH01000002">
    <property type="protein sequence ID" value="SFH82361.1"/>
    <property type="molecule type" value="Genomic_DNA"/>
</dbReference>
<sequence>MHRRHVNGREPPGRRHSRRRRRRERHGPVGWGLRRAGSFLLAALVLAALAAGLAQQRLRQGPISLGPQAAALVASRIEAGAEGVDVEIGDLQFALGDPGRASGLRLINVTLRGADGAPIASAPELVVDFRLADALQGRLEPTAVELRGAALTLSLEPDGRIALDPSAPAPGTAVLEAPPDPGAGGGPGLAGFLGLLDQAARGEGPLQRFASLSARDASVTLHDARTGRAWRLQDAELVVALEAEREIGRLSGRLIEGGPLEPEAVDDPVRRTLQGATLDAGPRAYPEAGDLDPGAEAEPAPDPYVTLTGERARAGGEISARLAVLDLPVSELALAPALGELAGVESRASGMAELTVDATGAVQSLSGRLSLGPGAVAAEGLEAPFDRIDAAQVEASWSRDGGAIELSRLAVSGPAGAVELSGLATPWGRSAAGWGPAGWSVDLSVDRLLASQAAGFVAPTLFRDGRLQAEAMPAERRLELTALDLPADLEEAGPLSLHAEGVAALEEAGPRLALRFGSQGFGAEALKRVWPVFAAPGAREWVEANVAAARITGMSGAFWMAPGETPEVTMEFGFADLSGSILEGMPELTGAEGTGHVTLSRFEMAFDAAQTTPPGGEPISLAGSRFVIPDLIEDPQPAAPVIRGEGRLADLLTLIDQPPLQLTRKLDVDLGGIEGRAAVEAQLSFRLLKDLDVEDVAVEASARISGLDMTAPGDGPRIRSDDLLLEATPEEFRLSGPASIAGRPAQVSWTERFDASLPEAQRRQVSATVTLTPADIAQFGLSPALEMPQGRIAAAIDLVGDIGEGFSVSADLGPAALRIAEIGWEKAAGEPGRLRVSGRLGDDGAVTLDAFEATAAGLSAKGKARLGAGSSLRRVTLERLALDGVLDAAIDVRAADDGALEVTARGRTLDIAALTARRDRMAEAQGASAADEAEGGDPLAGMPDLRGELAFDVATLVEGVALHDATGEIRRRRGVTAVRVSGAVNGGGEARLRYREGRQGGISIALRSDDAGRLLDDLSISDGVQGGALRVRGRLPPGQPVLEGVAELTNLRVAGRKALEGVVTIARRDGIIERRTEGEYEGGYHFDRVEAPFRLNGGIVTVTDALATGPLLALKVNGDYDLNSERLDLQGVLTPAYAVNGILNNIPVLGELFGGEGEGLFAMNFTVAGAADDPQVNADPLSILTPGILRRLLQPSRPDPDAEDPYPDLFETDK</sequence>
<protein>
    <submittedName>
        <fullName evidence="2">AsmA-like C-terminal region</fullName>
    </submittedName>
</protein>
<evidence type="ECO:0000313" key="3">
    <source>
        <dbReference type="Proteomes" id="UP000199377"/>
    </source>
</evidence>
<proteinExistence type="predicted"/>
<reference evidence="2 3" key="1">
    <citation type="submission" date="2016-10" db="EMBL/GenBank/DDBJ databases">
        <authorList>
            <person name="de Groot N.N."/>
        </authorList>
    </citation>
    <scope>NUCLEOTIDE SEQUENCE [LARGE SCALE GENOMIC DNA]</scope>
    <source>
        <strain evidence="2 3">CGMCC 1.11030</strain>
    </source>
</reference>
<dbReference type="RefSeq" id="WP_092858449.1">
    <property type="nucleotide sequence ID" value="NZ_FOQH01000002.1"/>
</dbReference>
<dbReference type="AlphaFoldDB" id="A0A1I3D774"/>
<feature type="compositionally biased region" description="Basic residues" evidence="1">
    <location>
        <begin position="14"/>
        <end position="25"/>
    </location>
</feature>
<keyword evidence="3" id="KW-1185">Reference proteome</keyword>
<dbReference type="STRING" id="1114924.SAMN05216258_102416"/>
<accession>A0A1I3D774</accession>
<dbReference type="Proteomes" id="UP000199377">
    <property type="component" value="Unassembled WGS sequence"/>
</dbReference>
<evidence type="ECO:0000313" key="2">
    <source>
        <dbReference type="EMBL" id="SFH82361.1"/>
    </source>
</evidence>
<name>A0A1I3D774_9RHOB</name>
<feature type="region of interest" description="Disordered" evidence="1">
    <location>
        <begin position="1193"/>
        <end position="1214"/>
    </location>
</feature>
<gene>
    <name evidence="2" type="ORF">SAMN05216258_102416</name>
</gene>
<dbReference type="OrthoDB" id="7161641at2"/>
<feature type="region of interest" description="Disordered" evidence="1">
    <location>
        <begin position="1"/>
        <end position="26"/>
    </location>
</feature>
<organism evidence="2 3">
    <name type="scientific">Albimonas pacifica</name>
    <dbReference type="NCBI Taxonomy" id="1114924"/>
    <lineage>
        <taxon>Bacteria</taxon>
        <taxon>Pseudomonadati</taxon>
        <taxon>Pseudomonadota</taxon>
        <taxon>Alphaproteobacteria</taxon>
        <taxon>Rhodobacterales</taxon>
        <taxon>Paracoccaceae</taxon>
        <taxon>Albimonas</taxon>
    </lineage>
</organism>
<evidence type="ECO:0000256" key="1">
    <source>
        <dbReference type="SAM" id="MobiDB-lite"/>
    </source>
</evidence>